<gene>
    <name evidence="6" type="primary">gcvA_5</name>
    <name evidence="6" type="ORF">POI8812_01513</name>
</gene>
<keyword evidence="3" id="KW-0238">DNA-binding</keyword>
<dbReference type="GO" id="GO:0006351">
    <property type="term" value="P:DNA-templated transcription"/>
    <property type="evidence" value="ECO:0007669"/>
    <property type="project" value="TreeGrafter"/>
</dbReference>
<dbReference type="InterPro" id="IPR036388">
    <property type="entry name" value="WH-like_DNA-bd_sf"/>
</dbReference>
<dbReference type="SUPFAM" id="SSF46785">
    <property type="entry name" value="Winged helix' DNA-binding domain"/>
    <property type="match status" value="1"/>
</dbReference>
<dbReference type="Pfam" id="PF00126">
    <property type="entry name" value="HTH_1"/>
    <property type="match status" value="1"/>
</dbReference>
<dbReference type="PANTHER" id="PTHR30537">
    <property type="entry name" value="HTH-TYPE TRANSCRIPTIONAL REGULATOR"/>
    <property type="match status" value="1"/>
</dbReference>
<dbReference type="InterPro" id="IPR005119">
    <property type="entry name" value="LysR_subst-bd"/>
</dbReference>
<evidence type="ECO:0000256" key="3">
    <source>
        <dbReference type="ARBA" id="ARBA00023125"/>
    </source>
</evidence>
<evidence type="ECO:0000256" key="4">
    <source>
        <dbReference type="ARBA" id="ARBA00023163"/>
    </source>
</evidence>
<keyword evidence="4" id="KW-0804">Transcription</keyword>
<reference evidence="6 7" key="1">
    <citation type="submission" date="2018-03" db="EMBL/GenBank/DDBJ databases">
        <authorList>
            <person name="Keele B.F."/>
        </authorList>
    </citation>
    <scope>NUCLEOTIDE SEQUENCE [LARGE SCALE GENOMIC DNA]</scope>
    <source>
        <strain evidence="6 7">CeCT 8812</strain>
    </source>
</reference>
<keyword evidence="2" id="KW-0805">Transcription regulation</keyword>
<proteinExistence type="inferred from homology"/>
<dbReference type="Proteomes" id="UP000244932">
    <property type="component" value="Unassembled WGS sequence"/>
</dbReference>
<name>A0A2R8AAF1_9RHOB</name>
<accession>A0A2R8AAF1</accession>
<dbReference type="AlphaFoldDB" id="A0A2R8AAF1"/>
<dbReference type="InterPro" id="IPR058163">
    <property type="entry name" value="LysR-type_TF_proteobact-type"/>
</dbReference>
<dbReference type="PROSITE" id="PS50931">
    <property type="entry name" value="HTH_LYSR"/>
    <property type="match status" value="1"/>
</dbReference>
<dbReference type="EMBL" id="OMKW01000002">
    <property type="protein sequence ID" value="SPF29206.1"/>
    <property type="molecule type" value="Genomic_DNA"/>
</dbReference>
<feature type="domain" description="HTH lysR-type" evidence="5">
    <location>
        <begin position="6"/>
        <end position="63"/>
    </location>
</feature>
<evidence type="ECO:0000256" key="2">
    <source>
        <dbReference type="ARBA" id="ARBA00023015"/>
    </source>
</evidence>
<dbReference type="InterPro" id="IPR036390">
    <property type="entry name" value="WH_DNA-bd_sf"/>
</dbReference>
<keyword evidence="7" id="KW-1185">Reference proteome</keyword>
<organism evidence="6 7">
    <name type="scientific">Pontivivens insulae</name>
    <dbReference type="NCBI Taxonomy" id="1639689"/>
    <lineage>
        <taxon>Bacteria</taxon>
        <taxon>Pseudomonadati</taxon>
        <taxon>Pseudomonadota</taxon>
        <taxon>Alphaproteobacteria</taxon>
        <taxon>Rhodobacterales</taxon>
        <taxon>Paracoccaceae</taxon>
        <taxon>Pontivivens</taxon>
    </lineage>
</organism>
<comment type="similarity">
    <text evidence="1">Belongs to the LysR transcriptional regulatory family.</text>
</comment>
<dbReference type="GO" id="GO:0043565">
    <property type="term" value="F:sequence-specific DNA binding"/>
    <property type="evidence" value="ECO:0007669"/>
    <property type="project" value="TreeGrafter"/>
</dbReference>
<dbReference type="PANTHER" id="PTHR30537:SF74">
    <property type="entry name" value="HTH-TYPE TRANSCRIPTIONAL REGULATOR TRPI"/>
    <property type="match status" value="1"/>
</dbReference>
<dbReference type="GO" id="GO:0003700">
    <property type="term" value="F:DNA-binding transcription factor activity"/>
    <property type="evidence" value="ECO:0007669"/>
    <property type="project" value="InterPro"/>
</dbReference>
<evidence type="ECO:0000259" key="5">
    <source>
        <dbReference type="PROSITE" id="PS50931"/>
    </source>
</evidence>
<evidence type="ECO:0000313" key="7">
    <source>
        <dbReference type="Proteomes" id="UP000244932"/>
    </source>
</evidence>
<dbReference type="InterPro" id="IPR000847">
    <property type="entry name" value="LysR_HTH_N"/>
</dbReference>
<dbReference type="RefSeq" id="WP_108781923.1">
    <property type="nucleotide sequence ID" value="NZ_OMKW01000002.1"/>
</dbReference>
<protein>
    <submittedName>
        <fullName evidence="6">Glycine cleavage system transcriptional activator</fullName>
    </submittedName>
</protein>
<dbReference type="Pfam" id="PF03466">
    <property type="entry name" value="LysR_substrate"/>
    <property type="match status" value="1"/>
</dbReference>
<dbReference type="OrthoDB" id="7328368at2"/>
<dbReference type="Gene3D" id="1.10.10.10">
    <property type="entry name" value="Winged helix-like DNA-binding domain superfamily/Winged helix DNA-binding domain"/>
    <property type="match status" value="1"/>
</dbReference>
<dbReference type="SUPFAM" id="SSF53850">
    <property type="entry name" value="Periplasmic binding protein-like II"/>
    <property type="match status" value="1"/>
</dbReference>
<sequence>MSEHLPSLAALRAFEVSARLGNFSAAARELNVTPAAVAQQVRGLERDLAVPLAVRAGRGIDLTADGLALARDLSDGFTTIRQAVERIRGREALRPVSISTTPSFAAGWFMPRLPQFWADNPGLELALHPSAQNVDLTDGQHDLAIRFGGGRWAGLEAELLLSTSFVVCAAPELLQGWRPDRMEDLLDLPWFEEPGTHEQLVWLDAMGLPREKRRNVTQLPGNLLLSALREGQGVAASAMLFVEDDVKAGRLVKLWQDQTPGRGYYIVHRPGVLRPQVERVRRWLRRQV</sequence>
<dbReference type="Gene3D" id="3.40.190.10">
    <property type="entry name" value="Periplasmic binding protein-like II"/>
    <property type="match status" value="2"/>
</dbReference>
<evidence type="ECO:0000313" key="6">
    <source>
        <dbReference type="EMBL" id="SPF29206.1"/>
    </source>
</evidence>
<evidence type="ECO:0000256" key="1">
    <source>
        <dbReference type="ARBA" id="ARBA00009437"/>
    </source>
</evidence>